<sequence length="161" mass="17151">MIFAMTPFTLFHVLLSLVGIATGLVVLYGWLKSDRMSGWTAVFLISTLATVITGFLFPFGGFTPAIGVGIITLATLVGALSALYRFHLAGRWRIVFLLCSTASLYLNVFVLVVQAFLKVPALNTLAPTGSEPPFAAVQGVVLLAFLAAGYLAVNRFHPATA</sequence>
<feature type="transmembrane region" description="Helical" evidence="1">
    <location>
        <begin position="65"/>
        <end position="83"/>
    </location>
</feature>
<feature type="transmembrane region" description="Helical" evidence="1">
    <location>
        <begin position="95"/>
        <end position="116"/>
    </location>
</feature>
<dbReference type="AlphaFoldDB" id="A0AAJ1BU08"/>
<accession>A0AAJ1BU08</accession>
<keyword evidence="1" id="KW-1133">Transmembrane helix</keyword>
<gene>
    <name evidence="2" type="ORF">NBH21_04815</name>
</gene>
<feature type="transmembrane region" description="Helical" evidence="1">
    <location>
        <begin position="38"/>
        <end position="59"/>
    </location>
</feature>
<evidence type="ECO:0000256" key="1">
    <source>
        <dbReference type="SAM" id="Phobius"/>
    </source>
</evidence>
<name>A0AAJ1BU08_9HYPH</name>
<keyword evidence="1" id="KW-0812">Transmembrane</keyword>
<evidence type="ECO:0008006" key="4">
    <source>
        <dbReference type="Google" id="ProtNLM"/>
    </source>
</evidence>
<comment type="caution">
    <text evidence="2">The sequence shown here is derived from an EMBL/GenBank/DDBJ whole genome shotgun (WGS) entry which is preliminary data.</text>
</comment>
<organism evidence="2 3">
    <name type="scientific">Ciceribacter sichuanensis</name>
    <dbReference type="NCBI Taxonomy" id="2949647"/>
    <lineage>
        <taxon>Bacteria</taxon>
        <taxon>Pseudomonadati</taxon>
        <taxon>Pseudomonadota</taxon>
        <taxon>Alphaproteobacteria</taxon>
        <taxon>Hyphomicrobiales</taxon>
        <taxon>Rhizobiaceae</taxon>
        <taxon>Ciceribacter</taxon>
    </lineage>
</organism>
<keyword evidence="1" id="KW-0472">Membrane</keyword>
<evidence type="ECO:0000313" key="3">
    <source>
        <dbReference type="Proteomes" id="UP001155380"/>
    </source>
</evidence>
<protein>
    <recommendedName>
        <fullName evidence="4">DUF2306 domain-containing protein</fullName>
    </recommendedName>
</protein>
<dbReference type="EMBL" id="JAMXLX010000001">
    <property type="protein sequence ID" value="MCO5956086.1"/>
    <property type="molecule type" value="Genomic_DNA"/>
</dbReference>
<reference evidence="2" key="1">
    <citation type="submission" date="2022-06" db="EMBL/GenBank/DDBJ databases">
        <authorList>
            <person name="Sun Q."/>
        </authorList>
    </citation>
    <scope>NUCLEOTIDE SEQUENCE</scope>
    <source>
        <strain evidence="2">S101</strain>
    </source>
</reference>
<evidence type="ECO:0000313" key="2">
    <source>
        <dbReference type="EMBL" id="MCO5956086.1"/>
    </source>
</evidence>
<feature type="transmembrane region" description="Helical" evidence="1">
    <location>
        <begin position="136"/>
        <end position="153"/>
    </location>
</feature>
<feature type="transmembrane region" description="Helical" evidence="1">
    <location>
        <begin position="12"/>
        <end position="31"/>
    </location>
</feature>
<dbReference type="Proteomes" id="UP001155380">
    <property type="component" value="Unassembled WGS sequence"/>
</dbReference>
<proteinExistence type="predicted"/>